<protein>
    <submittedName>
        <fullName evidence="2">Uncharacterized protein</fullName>
    </submittedName>
</protein>
<dbReference type="Proteomes" id="UP000215914">
    <property type="component" value="Unassembled WGS sequence"/>
</dbReference>
<evidence type="ECO:0000313" key="3">
    <source>
        <dbReference type="Proteomes" id="UP000215914"/>
    </source>
</evidence>
<name>A0A9K3II22_HELAN</name>
<accession>A0A9K3II22</accession>
<dbReference type="Gramene" id="mRNA:HanXRQr2_Chr08g0357111">
    <property type="protein sequence ID" value="mRNA:HanXRQr2_Chr08g0357111"/>
    <property type="gene ID" value="HanXRQr2_Chr08g0357111"/>
</dbReference>
<dbReference type="AlphaFoldDB" id="A0A9K3II22"/>
<evidence type="ECO:0000313" key="2">
    <source>
        <dbReference type="EMBL" id="KAF5796887.1"/>
    </source>
</evidence>
<proteinExistence type="predicted"/>
<reference evidence="2" key="1">
    <citation type="journal article" date="2017" name="Nature">
        <title>The sunflower genome provides insights into oil metabolism, flowering and Asterid evolution.</title>
        <authorList>
            <person name="Badouin H."/>
            <person name="Gouzy J."/>
            <person name="Grassa C.J."/>
            <person name="Murat F."/>
            <person name="Staton S.E."/>
            <person name="Cottret L."/>
            <person name="Lelandais-Briere C."/>
            <person name="Owens G.L."/>
            <person name="Carrere S."/>
            <person name="Mayjonade B."/>
            <person name="Legrand L."/>
            <person name="Gill N."/>
            <person name="Kane N.C."/>
            <person name="Bowers J.E."/>
            <person name="Hubner S."/>
            <person name="Bellec A."/>
            <person name="Berard A."/>
            <person name="Berges H."/>
            <person name="Blanchet N."/>
            <person name="Boniface M.C."/>
            <person name="Brunel D."/>
            <person name="Catrice O."/>
            <person name="Chaidir N."/>
            <person name="Claudel C."/>
            <person name="Donnadieu C."/>
            <person name="Faraut T."/>
            <person name="Fievet G."/>
            <person name="Helmstetter N."/>
            <person name="King M."/>
            <person name="Knapp S.J."/>
            <person name="Lai Z."/>
            <person name="Le Paslier M.C."/>
            <person name="Lippi Y."/>
            <person name="Lorenzon L."/>
            <person name="Mandel J.R."/>
            <person name="Marage G."/>
            <person name="Marchand G."/>
            <person name="Marquand E."/>
            <person name="Bret-Mestries E."/>
            <person name="Morien E."/>
            <person name="Nambeesan S."/>
            <person name="Nguyen T."/>
            <person name="Pegot-Espagnet P."/>
            <person name="Pouilly N."/>
            <person name="Raftis F."/>
            <person name="Sallet E."/>
            <person name="Schiex T."/>
            <person name="Thomas J."/>
            <person name="Vandecasteele C."/>
            <person name="Vares D."/>
            <person name="Vear F."/>
            <person name="Vautrin S."/>
            <person name="Crespi M."/>
            <person name="Mangin B."/>
            <person name="Burke J.M."/>
            <person name="Salse J."/>
            <person name="Munos S."/>
            <person name="Vincourt P."/>
            <person name="Rieseberg L.H."/>
            <person name="Langlade N.B."/>
        </authorList>
    </citation>
    <scope>NUCLEOTIDE SEQUENCE</scope>
    <source>
        <tissue evidence="2">Leaves</tissue>
    </source>
</reference>
<gene>
    <name evidence="2" type="ORF">HanXRQr2_Chr08g0357111</name>
</gene>
<comment type="caution">
    <text evidence="2">The sequence shown here is derived from an EMBL/GenBank/DDBJ whole genome shotgun (WGS) entry which is preliminary data.</text>
</comment>
<evidence type="ECO:0000256" key="1">
    <source>
        <dbReference type="SAM" id="MobiDB-lite"/>
    </source>
</evidence>
<organism evidence="2 3">
    <name type="scientific">Helianthus annuus</name>
    <name type="common">Common sunflower</name>
    <dbReference type="NCBI Taxonomy" id="4232"/>
    <lineage>
        <taxon>Eukaryota</taxon>
        <taxon>Viridiplantae</taxon>
        <taxon>Streptophyta</taxon>
        <taxon>Embryophyta</taxon>
        <taxon>Tracheophyta</taxon>
        <taxon>Spermatophyta</taxon>
        <taxon>Magnoliopsida</taxon>
        <taxon>eudicotyledons</taxon>
        <taxon>Gunneridae</taxon>
        <taxon>Pentapetalae</taxon>
        <taxon>asterids</taxon>
        <taxon>campanulids</taxon>
        <taxon>Asterales</taxon>
        <taxon>Asteraceae</taxon>
        <taxon>Asteroideae</taxon>
        <taxon>Heliantheae alliance</taxon>
        <taxon>Heliantheae</taxon>
        <taxon>Helianthus</taxon>
    </lineage>
</organism>
<sequence length="96" mass="11484">MMQNLFGDQSINQSEEEEVVESEHESNRQPDYASKKFLFSQLREMIKHQKRKQYALFFFDIMSINNSRFFNTPFSLLTKYFLELKHKASGGSLKRH</sequence>
<keyword evidence="3" id="KW-1185">Reference proteome</keyword>
<feature type="compositionally biased region" description="Polar residues" evidence="1">
    <location>
        <begin position="1"/>
        <end position="13"/>
    </location>
</feature>
<feature type="region of interest" description="Disordered" evidence="1">
    <location>
        <begin position="1"/>
        <end position="32"/>
    </location>
</feature>
<reference evidence="2" key="2">
    <citation type="submission" date="2020-06" db="EMBL/GenBank/DDBJ databases">
        <title>Helianthus annuus Genome sequencing and assembly Release 2.</title>
        <authorList>
            <person name="Gouzy J."/>
            <person name="Langlade N."/>
            <person name="Munos S."/>
        </authorList>
    </citation>
    <scope>NUCLEOTIDE SEQUENCE</scope>
    <source>
        <tissue evidence="2">Leaves</tissue>
    </source>
</reference>
<dbReference type="EMBL" id="MNCJ02000323">
    <property type="protein sequence ID" value="KAF5796887.1"/>
    <property type="molecule type" value="Genomic_DNA"/>
</dbReference>